<keyword evidence="2" id="KW-1185">Reference proteome</keyword>
<dbReference type="AlphaFoldDB" id="B5H6K3"/>
<dbReference type="eggNOG" id="ENOG5031IIP">
    <property type="taxonomic scope" value="Bacteria"/>
</dbReference>
<evidence type="ECO:0000313" key="1">
    <source>
        <dbReference type="EMBL" id="EDY62464.1"/>
    </source>
</evidence>
<protein>
    <submittedName>
        <fullName evidence="1">Uncharacterized protein</fullName>
    </submittedName>
</protein>
<organism evidence="1 2">
    <name type="scientific">Streptomyces pristinaespiralis (strain ATCC 25486 / DSM 40338 / CBS 914.69 / JCM 4507 / KCC S-0507 / NBRC 13074 / NRRL 2958 / 5647)</name>
    <dbReference type="NCBI Taxonomy" id="457429"/>
    <lineage>
        <taxon>Bacteria</taxon>
        <taxon>Bacillati</taxon>
        <taxon>Actinomycetota</taxon>
        <taxon>Actinomycetes</taxon>
        <taxon>Kitasatosporales</taxon>
        <taxon>Streptomycetaceae</taxon>
        <taxon>Streptomyces</taxon>
    </lineage>
</organism>
<sequence length="148" mass="16311">MMMNDDADETPQERMAKVELYLESVKARMAPEDFETLHQAVTEMSRLISEGHEGVLEAGDRENFAGDVQREFLAVMAIATTGRMDHEVIDMPGPDGSPGYAVVTPEVANDPAAIAELRQQIHEWTTEQQAINKELDGIARASGLDPED</sequence>
<proteinExistence type="predicted"/>
<dbReference type="EMBL" id="CM000950">
    <property type="protein sequence ID" value="EDY62464.1"/>
    <property type="molecule type" value="Genomic_DNA"/>
</dbReference>
<accession>B5H6K3</accession>
<evidence type="ECO:0000313" key="2">
    <source>
        <dbReference type="Proteomes" id="UP000002805"/>
    </source>
</evidence>
<dbReference type="HOGENOM" id="CLU_1757819_0_0_11"/>
<reference evidence="2" key="2">
    <citation type="submission" date="2009-10" db="EMBL/GenBank/DDBJ databases">
        <title>The genome sequence of Streptomyces pristinaespiralis strain ATCC 25486.</title>
        <authorList>
            <consortium name="The Broad Institute Genome Sequencing Platform"/>
            <consortium name="Broad Institute Microbial Sequencing Center"/>
            <person name="Fischbach M."/>
            <person name="Godfrey P."/>
            <person name="Ward D."/>
            <person name="Young S."/>
            <person name="Zeng Q."/>
            <person name="Koehrsen M."/>
            <person name="Alvarado L."/>
            <person name="Berlin A.M."/>
            <person name="Bochicchio J."/>
            <person name="Borenstein D."/>
            <person name="Chapman S.B."/>
            <person name="Chen Z."/>
            <person name="Engels R."/>
            <person name="Freedman E."/>
            <person name="Gellesch M."/>
            <person name="Goldberg J."/>
            <person name="Griggs A."/>
            <person name="Gujja S."/>
            <person name="Heilman E.R."/>
            <person name="Heiman D.I."/>
            <person name="Hepburn T.A."/>
            <person name="Howarth C."/>
            <person name="Jen D."/>
            <person name="Larson L."/>
            <person name="Lewis B."/>
            <person name="Mehta T."/>
            <person name="Park D."/>
            <person name="Pearson M."/>
            <person name="Richards J."/>
            <person name="Roberts A."/>
            <person name="Saif S."/>
            <person name="Shea T.D."/>
            <person name="Shenoy N."/>
            <person name="Sisk P."/>
            <person name="Stolte C."/>
            <person name="Sykes S.N."/>
            <person name="Thomson T."/>
            <person name="Walk T."/>
            <person name="White J."/>
            <person name="Yandava C."/>
            <person name="Straight P."/>
            <person name="Clardy J."/>
            <person name="Hung D."/>
            <person name="Kolter R."/>
            <person name="Mekalanos J."/>
            <person name="Walker S."/>
            <person name="Walsh C.T."/>
            <person name="Wieland-Brown L.C."/>
            <person name="Haas B."/>
            <person name="Nusbaum C."/>
            <person name="Birren B."/>
        </authorList>
    </citation>
    <scope>NUCLEOTIDE SEQUENCE [LARGE SCALE GENOMIC DNA]</scope>
    <source>
        <strain evidence="2">ATCC 25486 / DSM 40338 / CBS 914.69 / JCM 4507 / NBRC 13074 / NRRL 2958 / 5647</strain>
    </source>
</reference>
<gene>
    <name evidence="1" type="ORF">SSDG_00783</name>
</gene>
<name>B5H6K3_STRE2</name>
<reference evidence="2" key="1">
    <citation type="submission" date="2008-02" db="EMBL/GenBank/DDBJ databases">
        <authorList>
            <consortium name="The Broad Institute Genome Sequencing Platform"/>
            <person name="Fischbach M."/>
            <person name="Ward D."/>
            <person name="Young S."/>
            <person name="Jaffe D."/>
            <person name="Gnerre S."/>
            <person name="Berlin A."/>
            <person name="Heiman D."/>
            <person name="Hepburn T."/>
            <person name="Sykes S."/>
            <person name="Alvarado L."/>
            <person name="Kodira C.D."/>
            <person name="Straight P."/>
            <person name="Clardy J."/>
            <person name="Hung D."/>
            <person name="Kolter R."/>
            <person name="Mekalanos J."/>
            <person name="Walker S."/>
            <person name="Walsh C.T."/>
            <person name="Lander E."/>
            <person name="Galagan J."/>
            <person name="Nusbaum C."/>
            <person name="Birren B."/>
        </authorList>
    </citation>
    <scope>NUCLEOTIDE SEQUENCE [LARGE SCALE GENOMIC DNA]</scope>
    <source>
        <strain evidence="2">ATCC 25486 / DSM 40338 / CBS 914.69 / JCM 4507 / NBRC 13074 / NRRL 2958 / 5647</strain>
    </source>
</reference>
<dbReference type="Proteomes" id="UP000002805">
    <property type="component" value="Chromosome"/>
</dbReference>